<feature type="domain" description="RNA polymerase sigma factor 70 region 4 type 2" evidence="6">
    <location>
        <begin position="116"/>
        <end position="168"/>
    </location>
</feature>
<dbReference type="EMBL" id="CP032819">
    <property type="protein sequence ID" value="AZS28656.1"/>
    <property type="molecule type" value="Genomic_DNA"/>
</dbReference>
<evidence type="ECO:0000256" key="1">
    <source>
        <dbReference type="ARBA" id="ARBA00010641"/>
    </source>
</evidence>
<dbReference type="PANTHER" id="PTHR43133:SF46">
    <property type="entry name" value="RNA POLYMERASE SIGMA-70 FACTOR ECF SUBFAMILY"/>
    <property type="match status" value="1"/>
</dbReference>
<evidence type="ECO:0000256" key="2">
    <source>
        <dbReference type="ARBA" id="ARBA00023015"/>
    </source>
</evidence>
<dbReference type="InterPro" id="IPR014284">
    <property type="entry name" value="RNA_pol_sigma-70_dom"/>
</dbReference>
<evidence type="ECO:0000256" key="4">
    <source>
        <dbReference type="ARBA" id="ARBA00023163"/>
    </source>
</evidence>
<reference evidence="7 8" key="1">
    <citation type="submission" date="2018-10" db="EMBL/GenBank/DDBJ databases">
        <title>Butyricimonas faecalis sp. nov., isolated from human faeces and emended description of the genus Butyricimonas.</title>
        <authorList>
            <person name="Le Roy T."/>
            <person name="Van der Smissen P."/>
            <person name="Paquot A."/>
            <person name="Delzenne N."/>
            <person name="Muccioli G."/>
            <person name="Collet J.-F."/>
            <person name="Cani P.D."/>
        </authorList>
    </citation>
    <scope>NUCLEOTIDE SEQUENCE [LARGE SCALE GENOMIC DNA]</scope>
    <source>
        <strain evidence="7 8">H184</strain>
    </source>
</reference>
<evidence type="ECO:0000256" key="3">
    <source>
        <dbReference type="ARBA" id="ARBA00023082"/>
    </source>
</evidence>
<dbReference type="InterPro" id="IPR036388">
    <property type="entry name" value="WH-like_DNA-bd_sf"/>
</dbReference>
<protein>
    <submittedName>
        <fullName evidence="7">RNA polymerase sigma-70 factor</fullName>
    </submittedName>
</protein>
<proteinExistence type="inferred from homology"/>
<dbReference type="GO" id="GO:0006352">
    <property type="term" value="P:DNA-templated transcription initiation"/>
    <property type="evidence" value="ECO:0007669"/>
    <property type="project" value="InterPro"/>
</dbReference>
<evidence type="ECO:0000259" key="5">
    <source>
        <dbReference type="Pfam" id="PF04542"/>
    </source>
</evidence>
<dbReference type="SUPFAM" id="SSF88659">
    <property type="entry name" value="Sigma3 and sigma4 domains of RNA polymerase sigma factors"/>
    <property type="match status" value="1"/>
</dbReference>
<dbReference type="CDD" id="cd06171">
    <property type="entry name" value="Sigma70_r4"/>
    <property type="match status" value="1"/>
</dbReference>
<dbReference type="Gene3D" id="1.10.10.10">
    <property type="entry name" value="Winged helix-like DNA-binding domain superfamily/Winged helix DNA-binding domain"/>
    <property type="match status" value="1"/>
</dbReference>
<keyword evidence="4" id="KW-0804">Transcription</keyword>
<dbReference type="KEGG" id="buy:D8S85_03200"/>
<dbReference type="RefSeq" id="WP_106624836.1">
    <property type="nucleotide sequence ID" value="NZ_CP032819.1"/>
</dbReference>
<name>A0A3S9VQ16_9BACT</name>
<dbReference type="Gene3D" id="1.10.1740.10">
    <property type="match status" value="1"/>
</dbReference>
<dbReference type="PANTHER" id="PTHR43133">
    <property type="entry name" value="RNA POLYMERASE ECF-TYPE SIGMA FACTO"/>
    <property type="match status" value="1"/>
</dbReference>
<accession>A0A3S9VQ16</accession>
<dbReference type="AlphaFoldDB" id="A0A3S9VQ16"/>
<sequence>MESDYILVGLKHRDEVALSTLFDMYYEKLYLFAEKYIYDSDRAHDIVQDVFLKIWENAERLELKSSIQHYLFTSVRNGCLNYLKSLQIEDRNNRKYVEAYIESQNVDMVEDEDLLAKIRQVLDELPDRCREVCLLRFVEGYKYNEIAVALKMNENTVKVQLHRGMERLRQAFSTYDYIVLLGILGRLFVER</sequence>
<dbReference type="Pfam" id="PF08281">
    <property type="entry name" value="Sigma70_r4_2"/>
    <property type="match status" value="1"/>
</dbReference>
<evidence type="ECO:0000313" key="8">
    <source>
        <dbReference type="Proteomes" id="UP000270673"/>
    </source>
</evidence>
<dbReference type="SUPFAM" id="SSF88946">
    <property type="entry name" value="Sigma2 domain of RNA polymerase sigma factors"/>
    <property type="match status" value="1"/>
</dbReference>
<organism evidence="7 8">
    <name type="scientific">Butyricimonas faecalis</name>
    <dbReference type="NCBI Taxonomy" id="2093856"/>
    <lineage>
        <taxon>Bacteria</taxon>
        <taxon>Pseudomonadati</taxon>
        <taxon>Bacteroidota</taxon>
        <taxon>Bacteroidia</taxon>
        <taxon>Bacteroidales</taxon>
        <taxon>Odoribacteraceae</taxon>
        <taxon>Butyricimonas</taxon>
    </lineage>
</organism>
<dbReference type="Pfam" id="PF04542">
    <property type="entry name" value="Sigma70_r2"/>
    <property type="match status" value="1"/>
</dbReference>
<dbReference type="NCBIfam" id="TIGR02937">
    <property type="entry name" value="sigma70-ECF"/>
    <property type="match status" value="1"/>
</dbReference>
<dbReference type="GO" id="GO:0003677">
    <property type="term" value="F:DNA binding"/>
    <property type="evidence" value="ECO:0007669"/>
    <property type="project" value="InterPro"/>
</dbReference>
<feature type="domain" description="RNA polymerase sigma-70 region 2" evidence="5">
    <location>
        <begin position="21"/>
        <end position="86"/>
    </location>
</feature>
<dbReference type="InterPro" id="IPR039425">
    <property type="entry name" value="RNA_pol_sigma-70-like"/>
</dbReference>
<dbReference type="NCBIfam" id="TIGR02985">
    <property type="entry name" value="Sig70_bacteroi1"/>
    <property type="match status" value="1"/>
</dbReference>
<keyword evidence="8" id="KW-1185">Reference proteome</keyword>
<dbReference type="GO" id="GO:0016987">
    <property type="term" value="F:sigma factor activity"/>
    <property type="evidence" value="ECO:0007669"/>
    <property type="project" value="UniProtKB-KW"/>
</dbReference>
<keyword evidence="3" id="KW-0731">Sigma factor</keyword>
<gene>
    <name evidence="7" type="ORF">D8S85_03200</name>
</gene>
<dbReference type="InterPro" id="IPR013324">
    <property type="entry name" value="RNA_pol_sigma_r3/r4-like"/>
</dbReference>
<dbReference type="InterPro" id="IPR013249">
    <property type="entry name" value="RNA_pol_sigma70_r4_t2"/>
</dbReference>
<comment type="similarity">
    <text evidence="1">Belongs to the sigma-70 factor family. ECF subfamily.</text>
</comment>
<dbReference type="OrthoDB" id="9782991at2"/>
<dbReference type="InterPro" id="IPR014327">
    <property type="entry name" value="RNA_pol_sigma70_bacteroid"/>
</dbReference>
<dbReference type="InterPro" id="IPR007627">
    <property type="entry name" value="RNA_pol_sigma70_r2"/>
</dbReference>
<keyword evidence="2" id="KW-0805">Transcription regulation</keyword>
<evidence type="ECO:0000259" key="6">
    <source>
        <dbReference type="Pfam" id="PF08281"/>
    </source>
</evidence>
<dbReference type="InterPro" id="IPR013325">
    <property type="entry name" value="RNA_pol_sigma_r2"/>
</dbReference>
<dbReference type="Proteomes" id="UP000270673">
    <property type="component" value="Chromosome"/>
</dbReference>
<evidence type="ECO:0000313" key="7">
    <source>
        <dbReference type="EMBL" id="AZS28656.1"/>
    </source>
</evidence>